<evidence type="ECO:0000313" key="2">
    <source>
        <dbReference type="Proteomes" id="UP000239757"/>
    </source>
</evidence>
<organism evidence="1 2">
    <name type="scientific">Gossypium barbadense</name>
    <name type="common">Sea Island cotton</name>
    <name type="synonym">Hibiscus barbadensis</name>
    <dbReference type="NCBI Taxonomy" id="3634"/>
    <lineage>
        <taxon>Eukaryota</taxon>
        <taxon>Viridiplantae</taxon>
        <taxon>Streptophyta</taxon>
        <taxon>Embryophyta</taxon>
        <taxon>Tracheophyta</taxon>
        <taxon>Spermatophyta</taxon>
        <taxon>Magnoliopsida</taxon>
        <taxon>eudicotyledons</taxon>
        <taxon>Gunneridae</taxon>
        <taxon>Pentapetalae</taxon>
        <taxon>rosids</taxon>
        <taxon>malvids</taxon>
        <taxon>Malvales</taxon>
        <taxon>Malvaceae</taxon>
        <taxon>Malvoideae</taxon>
        <taxon>Gossypium</taxon>
    </lineage>
</organism>
<proteinExistence type="predicted"/>
<reference evidence="1 2" key="1">
    <citation type="submission" date="2015-01" db="EMBL/GenBank/DDBJ databases">
        <title>Genome of allotetraploid Gossypium barbadense reveals genomic plasticity and fiber elongation in cotton evolution.</title>
        <authorList>
            <person name="Chen X."/>
            <person name="Liu X."/>
            <person name="Zhao B."/>
            <person name="Zheng H."/>
            <person name="Hu Y."/>
            <person name="Lu G."/>
            <person name="Yang C."/>
            <person name="Chen J."/>
            <person name="Shan C."/>
            <person name="Zhang L."/>
            <person name="Zhou Y."/>
            <person name="Wang L."/>
            <person name="Guo W."/>
            <person name="Bai Y."/>
            <person name="Ruan J."/>
            <person name="Shangguan X."/>
            <person name="Mao Y."/>
            <person name="Jiang J."/>
            <person name="Zhu Y."/>
            <person name="Lei J."/>
            <person name="Kang H."/>
            <person name="Chen S."/>
            <person name="He X."/>
            <person name="Wang R."/>
            <person name="Wang Y."/>
            <person name="Chen J."/>
            <person name="Wang L."/>
            <person name="Yu S."/>
            <person name="Wang B."/>
            <person name="Wei J."/>
            <person name="Song S."/>
            <person name="Lu X."/>
            <person name="Gao Z."/>
            <person name="Gu W."/>
            <person name="Deng X."/>
            <person name="Ma D."/>
            <person name="Wang S."/>
            <person name="Liang W."/>
            <person name="Fang L."/>
            <person name="Cai C."/>
            <person name="Zhu X."/>
            <person name="Zhou B."/>
            <person name="Zhang Y."/>
            <person name="Chen Z."/>
            <person name="Xu S."/>
            <person name="Zhu R."/>
            <person name="Wang S."/>
            <person name="Zhang T."/>
            <person name="Zhao G."/>
        </authorList>
    </citation>
    <scope>NUCLEOTIDE SEQUENCE [LARGE SCALE GENOMIC DNA]</scope>
    <source>
        <strain evidence="2">cv. Xinhai21</strain>
        <tissue evidence="1">Leaf</tissue>
    </source>
</reference>
<gene>
    <name evidence="1" type="ORF">GOBAR_AA12554</name>
</gene>
<evidence type="ECO:0000313" key="1">
    <source>
        <dbReference type="EMBL" id="PPS08095.1"/>
    </source>
</evidence>
<dbReference type="Proteomes" id="UP000239757">
    <property type="component" value="Unassembled WGS sequence"/>
</dbReference>
<accession>A0A2P5XXM4</accession>
<dbReference type="OrthoDB" id="1094981at2759"/>
<dbReference type="AlphaFoldDB" id="A0A2P5XXM4"/>
<protein>
    <submittedName>
        <fullName evidence="1">Uncharacterized protein</fullName>
    </submittedName>
</protein>
<name>A0A2P5XXM4_GOSBA</name>
<sequence>MAQHTLQETPWKNVIEPHSSSWHKSRITHEERMLQINELDEWQTHVKENLRIHDTELKRLHDELKDGTNHFKVGDQVLLDKTDPRIAIAKINTSGETPFKVLNVFPIRYSRGKSF</sequence>
<dbReference type="EMBL" id="KZ664065">
    <property type="protein sequence ID" value="PPS08095.1"/>
    <property type="molecule type" value="Genomic_DNA"/>
</dbReference>